<evidence type="ECO:0000256" key="12">
    <source>
        <dbReference type="SAM" id="SignalP"/>
    </source>
</evidence>
<keyword evidence="12" id="KW-0732">Signal</keyword>
<feature type="binding site" evidence="9">
    <location>
        <position position="280"/>
    </location>
    <ligand>
        <name>Mg(2+)</name>
        <dbReference type="ChEBI" id="CHEBI:18420"/>
    </ligand>
</feature>
<feature type="binding site" evidence="9">
    <location>
        <position position="328"/>
    </location>
    <ligand>
        <name>Zn(2+)</name>
        <dbReference type="ChEBI" id="CHEBI:29105"/>
        <label>2</label>
    </ligand>
</feature>
<evidence type="ECO:0000256" key="9">
    <source>
        <dbReference type="PIRSR" id="PIRSR601952-2"/>
    </source>
</evidence>
<dbReference type="InterPro" id="IPR017850">
    <property type="entry name" value="Alkaline_phosphatase_core_sf"/>
</dbReference>
<dbReference type="SUPFAM" id="SSF53649">
    <property type="entry name" value="Alkaline phosphatase-like"/>
    <property type="match status" value="1"/>
</dbReference>
<dbReference type="PANTHER" id="PTHR11596:SF5">
    <property type="entry name" value="ALKALINE PHOSPHATASE"/>
    <property type="match status" value="1"/>
</dbReference>
<feature type="binding site" evidence="9">
    <location>
        <position position="419"/>
    </location>
    <ligand>
        <name>Zn(2+)</name>
        <dbReference type="ChEBI" id="CHEBI:29105"/>
        <label>2</label>
    </ligand>
</feature>
<dbReference type="PRINTS" id="PR00113">
    <property type="entry name" value="ALKPHPHTASE"/>
</dbReference>
<dbReference type="GO" id="GO:0000329">
    <property type="term" value="C:fungal-type vacuole membrane"/>
    <property type="evidence" value="ECO:0007669"/>
    <property type="project" value="TreeGrafter"/>
</dbReference>
<keyword evidence="6 9" id="KW-0862">Zinc</keyword>
<feature type="signal peptide" evidence="12">
    <location>
        <begin position="1"/>
        <end position="19"/>
    </location>
</feature>
<keyword evidence="4 9" id="KW-0479">Metal-binding</keyword>
<keyword evidence="5 11" id="KW-0378">Hydrolase</keyword>
<evidence type="ECO:0000256" key="7">
    <source>
        <dbReference type="ARBA" id="ARBA00022842"/>
    </source>
</evidence>
<evidence type="ECO:0000256" key="10">
    <source>
        <dbReference type="RuleBase" id="RU003946"/>
    </source>
</evidence>
<dbReference type="Pfam" id="PF00245">
    <property type="entry name" value="Alk_phosphatase"/>
    <property type="match status" value="1"/>
</dbReference>
<reference evidence="13" key="1">
    <citation type="journal article" date="2021" name="Nat. Commun.">
        <title>Genetic determinants of endophytism in the Arabidopsis root mycobiome.</title>
        <authorList>
            <person name="Mesny F."/>
            <person name="Miyauchi S."/>
            <person name="Thiergart T."/>
            <person name="Pickel B."/>
            <person name="Atanasova L."/>
            <person name="Karlsson M."/>
            <person name="Huettel B."/>
            <person name="Barry K.W."/>
            <person name="Haridas S."/>
            <person name="Chen C."/>
            <person name="Bauer D."/>
            <person name="Andreopoulos W."/>
            <person name="Pangilinan J."/>
            <person name="LaButti K."/>
            <person name="Riley R."/>
            <person name="Lipzen A."/>
            <person name="Clum A."/>
            <person name="Drula E."/>
            <person name="Henrissat B."/>
            <person name="Kohler A."/>
            <person name="Grigoriev I.V."/>
            <person name="Martin F.M."/>
            <person name="Hacquard S."/>
        </authorList>
    </citation>
    <scope>NUCLEOTIDE SEQUENCE</scope>
    <source>
        <strain evidence="13">MPI-CAGE-CH-0235</strain>
    </source>
</reference>
<dbReference type="CDD" id="cd16012">
    <property type="entry name" value="ALP"/>
    <property type="match status" value="1"/>
</dbReference>
<feature type="binding site" evidence="9">
    <location>
        <position position="138"/>
    </location>
    <ligand>
        <name>Mg(2+)</name>
        <dbReference type="ChEBI" id="CHEBI:18420"/>
    </ligand>
</feature>
<feature type="binding site" evidence="9">
    <location>
        <position position="32"/>
    </location>
    <ligand>
        <name>Mg(2+)</name>
        <dbReference type="ChEBI" id="CHEBI:18420"/>
    </ligand>
</feature>
<name>A0A8K0WS14_9HYPO</name>
<keyword evidence="7 9" id="KW-0460">Magnesium</keyword>
<comment type="catalytic activity">
    <reaction evidence="11">
        <text>a phosphate monoester + H2O = an alcohol + phosphate</text>
        <dbReference type="Rhea" id="RHEA:15017"/>
        <dbReference type="ChEBI" id="CHEBI:15377"/>
        <dbReference type="ChEBI" id="CHEBI:30879"/>
        <dbReference type="ChEBI" id="CHEBI:43474"/>
        <dbReference type="ChEBI" id="CHEBI:67140"/>
        <dbReference type="EC" id="3.1.3.1"/>
    </reaction>
</comment>
<evidence type="ECO:0000313" key="14">
    <source>
        <dbReference type="Proteomes" id="UP000813444"/>
    </source>
</evidence>
<dbReference type="InterPro" id="IPR018299">
    <property type="entry name" value="Alkaline_phosphatase_AS"/>
</dbReference>
<feature type="binding site" evidence="9">
    <location>
        <position position="327"/>
    </location>
    <ligand>
        <name>Zn(2+)</name>
        <dbReference type="ChEBI" id="CHEBI:29105"/>
        <label>2</label>
    </ligand>
</feature>
<dbReference type="OrthoDB" id="7392499at2759"/>
<accession>A0A8K0WS14</accession>
<dbReference type="EMBL" id="JAGPNK010000008">
    <property type="protein sequence ID" value="KAH7317163.1"/>
    <property type="molecule type" value="Genomic_DNA"/>
</dbReference>
<dbReference type="EC" id="3.1.3.1" evidence="2 11"/>
<evidence type="ECO:0000256" key="3">
    <source>
        <dbReference type="ARBA" id="ARBA00022553"/>
    </source>
</evidence>
<dbReference type="Proteomes" id="UP000813444">
    <property type="component" value="Unassembled WGS sequence"/>
</dbReference>
<dbReference type="GO" id="GO:0046872">
    <property type="term" value="F:metal ion binding"/>
    <property type="evidence" value="ECO:0007669"/>
    <property type="project" value="UniProtKB-KW"/>
</dbReference>
<feature type="binding site" evidence="9">
    <location>
        <position position="285"/>
    </location>
    <ligand>
        <name>Zn(2+)</name>
        <dbReference type="ChEBI" id="CHEBI:29105"/>
        <label>2</label>
    </ligand>
</feature>
<dbReference type="Gene3D" id="1.10.1200.140">
    <property type="entry name" value="Alkaline phosphatase, crown domain"/>
    <property type="match status" value="1"/>
</dbReference>
<feature type="binding site" evidence="9">
    <location>
        <position position="289"/>
    </location>
    <ligand>
        <name>Zn(2+)</name>
        <dbReference type="ChEBI" id="CHEBI:29105"/>
        <label>2</label>
    </ligand>
</feature>
<evidence type="ECO:0000256" key="11">
    <source>
        <dbReference type="RuleBase" id="RU003947"/>
    </source>
</evidence>
<feature type="active site" description="Phosphoserine intermediate" evidence="8">
    <location>
        <position position="85"/>
    </location>
</feature>
<feature type="binding site" evidence="9">
    <location>
        <position position="136"/>
    </location>
    <ligand>
        <name>Mg(2+)</name>
        <dbReference type="ChEBI" id="CHEBI:18420"/>
    </ligand>
</feature>
<keyword evidence="3" id="KW-0597">Phosphoprotein</keyword>
<evidence type="ECO:0000256" key="6">
    <source>
        <dbReference type="ARBA" id="ARBA00022833"/>
    </source>
</evidence>
<dbReference type="GO" id="GO:0004035">
    <property type="term" value="F:alkaline phosphatase activity"/>
    <property type="evidence" value="ECO:0007669"/>
    <property type="project" value="UniProtKB-EC"/>
</dbReference>
<proteinExistence type="inferred from homology"/>
<gene>
    <name evidence="13" type="ORF">B0I35DRAFT_410249</name>
</gene>
<evidence type="ECO:0000256" key="1">
    <source>
        <dbReference type="ARBA" id="ARBA00005984"/>
    </source>
</evidence>
<comment type="similarity">
    <text evidence="1 10">Belongs to the alkaline phosphatase family.</text>
</comment>
<evidence type="ECO:0000256" key="8">
    <source>
        <dbReference type="PIRSR" id="PIRSR601952-1"/>
    </source>
</evidence>
<dbReference type="InterPro" id="IPR042085">
    <property type="entry name" value="Ap_crown"/>
</dbReference>
<comment type="cofactor">
    <cofactor evidence="9">
        <name>Mg(2+)</name>
        <dbReference type="ChEBI" id="CHEBI:18420"/>
    </cofactor>
    <text evidence="9">Binds 1 Mg(2+) ion.</text>
</comment>
<dbReference type="PROSITE" id="PS00123">
    <property type="entry name" value="ALKALINE_PHOSPHATASE"/>
    <property type="match status" value="1"/>
</dbReference>
<evidence type="ECO:0000256" key="2">
    <source>
        <dbReference type="ARBA" id="ARBA00012647"/>
    </source>
</evidence>
<dbReference type="PANTHER" id="PTHR11596">
    <property type="entry name" value="ALKALINE PHOSPHATASE"/>
    <property type="match status" value="1"/>
</dbReference>
<organism evidence="13 14">
    <name type="scientific">Stachybotrys elegans</name>
    <dbReference type="NCBI Taxonomy" id="80388"/>
    <lineage>
        <taxon>Eukaryota</taxon>
        <taxon>Fungi</taxon>
        <taxon>Dikarya</taxon>
        <taxon>Ascomycota</taxon>
        <taxon>Pezizomycotina</taxon>
        <taxon>Sordariomycetes</taxon>
        <taxon>Hypocreomycetidae</taxon>
        <taxon>Hypocreales</taxon>
        <taxon>Stachybotryaceae</taxon>
        <taxon>Stachybotrys</taxon>
    </lineage>
</organism>
<comment type="caution">
    <text evidence="13">The sequence shown here is derived from an EMBL/GenBank/DDBJ whole genome shotgun (WGS) entry which is preliminary data.</text>
</comment>
<sequence length="486" mass="52871">MRAQIVAIAVSVLAQAASAAVEAKNVIYVIPDGWGPASQTLARDLQGLIESGTNRTNPIIGKLAVDDMVNGLVRTYSANRLITDSAAGGTALATGHKTNNGWVGVTPDRRPVGSILEAAKLAGLGTGLVSTTAITHATPGAYSAHTVDRNNQNLIAEQQLGRVHPLGSVVDVLLGGGRCNFLPQGAEGSCREDDIDLYAYAEELGWSVARNRSEFDEFERGLGAARLPILGNFASGDMRLEIDRREVQDEPSLLEMSQTAVQALHRATHCKDKGYFVMIESAKLDTSGHAGDVPAHAVGTWHFNEVMKWLSEWIDEHPDTILISSSDHETGGLTLVGNYDPTPAFEARHTANFLANKWNGRPEDADSRQFLVDEILPYYALTDAMEGEIEELLETDDMEDTLTMMLSQRVGAEWSTGGHSAIDVTLFSYAAGDKRRELQADLARNWNNIEIPRYIEEVLGLDMDSVTELLQEAAEEDDSWLGDRLD</sequence>
<feature type="chain" id="PRO_5035454473" description="Alkaline phosphatase" evidence="12">
    <location>
        <begin position="20"/>
        <end position="486"/>
    </location>
</feature>
<feature type="binding site" evidence="9">
    <location>
        <position position="32"/>
    </location>
    <ligand>
        <name>Zn(2+)</name>
        <dbReference type="ChEBI" id="CHEBI:29105"/>
        <label>2</label>
    </ligand>
</feature>
<evidence type="ECO:0000256" key="4">
    <source>
        <dbReference type="ARBA" id="ARBA00022723"/>
    </source>
</evidence>
<comment type="cofactor">
    <cofactor evidence="9">
        <name>Zn(2+)</name>
        <dbReference type="ChEBI" id="CHEBI:29105"/>
    </cofactor>
    <text evidence="9">Binds 2 Zn(2+) ions.</text>
</comment>
<dbReference type="InterPro" id="IPR001952">
    <property type="entry name" value="Alkaline_phosphatase"/>
</dbReference>
<evidence type="ECO:0000313" key="13">
    <source>
        <dbReference type="EMBL" id="KAH7317163.1"/>
    </source>
</evidence>
<dbReference type="SMART" id="SM00098">
    <property type="entry name" value="alkPPc"/>
    <property type="match status" value="1"/>
</dbReference>
<evidence type="ECO:0000256" key="5">
    <source>
        <dbReference type="ARBA" id="ARBA00022801"/>
    </source>
</evidence>
<dbReference type="Gene3D" id="3.40.720.10">
    <property type="entry name" value="Alkaline Phosphatase, subunit A"/>
    <property type="match status" value="1"/>
</dbReference>
<protein>
    <recommendedName>
        <fullName evidence="2 11">Alkaline phosphatase</fullName>
        <ecNumber evidence="2 11">3.1.3.1</ecNumber>
    </recommendedName>
</protein>
<dbReference type="AlphaFoldDB" id="A0A8K0WS14"/>
<keyword evidence="14" id="KW-1185">Reference proteome</keyword>